<organism evidence="1">
    <name type="scientific">Tanacetum cinerariifolium</name>
    <name type="common">Dalmatian daisy</name>
    <name type="synonym">Chrysanthemum cinerariifolium</name>
    <dbReference type="NCBI Taxonomy" id="118510"/>
    <lineage>
        <taxon>Eukaryota</taxon>
        <taxon>Viridiplantae</taxon>
        <taxon>Streptophyta</taxon>
        <taxon>Embryophyta</taxon>
        <taxon>Tracheophyta</taxon>
        <taxon>Spermatophyta</taxon>
        <taxon>Magnoliopsida</taxon>
        <taxon>eudicotyledons</taxon>
        <taxon>Gunneridae</taxon>
        <taxon>Pentapetalae</taxon>
        <taxon>asterids</taxon>
        <taxon>campanulids</taxon>
        <taxon>Asterales</taxon>
        <taxon>Asteraceae</taxon>
        <taxon>Asteroideae</taxon>
        <taxon>Anthemideae</taxon>
        <taxon>Anthemidinae</taxon>
        <taxon>Tanacetum</taxon>
    </lineage>
</organism>
<protein>
    <submittedName>
        <fullName evidence="1">Uncharacterized protein</fullName>
    </submittedName>
</protein>
<feature type="non-terminal residue" evidence="1">
    <location>
        <position position="97"/>
    </location>
</feature>
<feature type="non-terminal residue" evidence="1">
    <location>
        <position position="1"/>
    </location>
</feature>
<comment type="caution">
    <text evidence="1">The sequence shown here is derived from an EMBL/GenBank/DDBJ whole genome shotgun (WGS) entry which is preliminary data.</text>
</comment>
<sequence length="97" mass="10408">VVDASALSLSLDISSFRVRRIKENISKHRSALCDVFVPLSEPLSVTALTGTESTWNVIPATVDTTTTLSVTSTSASLIPSISTDDYEITHAEGEKRV</sequence>
<dbReference type="EMBL" id="BKCJ011798486">
    <property type="protein sequence ID" value="GFD53791.1"/>
    <property type="molecule type" value="Genomic_DNA"/>
</dbReference>
<evidence type="ECO:0000313" key="1">
    <source>
        <dbReference type="EMBL" id="GFD53791.1"/>
    </source>
</evidence>
<accession>A0A699XAF0</accession>
<dbReference type="AlphaFoldDB" id="A0A699XAF0"/>
<proteinExistence type="predicted"/>
<reference evidence="1" key="1">
    <citation type="journal article" date="2019" name="Sci. Rep.">
        <title>Draft genome of Tanacetum cinerariifolium, the natural source of mosquito coil.</title>
        <authorList>
            <person name="Yamashiro T."/>
            <person name="Shiraishi A."/>
            <person name="Satake H."/>
            <person name="Nakayama K."/>
        </authorList>
    </citation>
    <scope>NUCLEOTIDE SEQUENCE</scope>
</reference>
<name>A0A699XAF0_TANCI</name>
<gene>
    <name evidence="1" type="ORF">Tci_925760</name>
</gene>